<dbReference type="Pfam" id="PF02518">
    <property type="entry name" value="HATPase_c"/>
    <property type="match status" value="1"/>
</dbReference>
<evidence type="ECO:0000313" key="7">
    <source>
        <dbReference type="Proteomes" id="UP000236736"/>
    </source>
</evidence>
<dbReference type="SMART" id="SM00388">
    <property type="entry name" value="HisKA"/>
    <property type="match status" value="1"/>
</dbReference>
<proteinExistence type="predicted"/>
<reference evidence="7" key="1">
    <citation type="submission" date="2016-10" db="EMBL/GenBank/DDBJ databases">
        <authorList>
            <person name="Varghese N."/>
            <person name="Submissions S."/>
        </authorList>
    </citation>
    <scope>NUCLEOTIDE SEQUENCE [LARGE SCALE GENOMIC DNA]</scope>
    <source>
        <strain evidence="7">DSM 17298</strain>
    </source>
</reference>
<name>A0A1H5UUX0_9BACT</name>
<dbReference type="PANTHER" id="PTHR43547:SF2">
    <property type="entry name" value="HYBRID SIGNAL TRANSDUCTION HISTIDINE KINASE C"/>
    <property type="match status" value="1"/>
</dbReference>
<dbReference type="CDD" id="cd00082">
    <property type="entry name" value="HisKA"/>
    <property type="match status" value="1"/>
</dbReference>
<dbReference type="InterPro" id="IPR005467">
    <property type="entry name" value="His_kinase_dom"/>
</dbReference>
<dbReference type="PROSITE" id="PS50109">
    <property type="entry name" value="HIS_KIN"/>
    <property type="match status" value="1"/>
</dbReference>
<dbReference type="InterPro" id="IPR003594">
    <property type="entry name" value="HATPase_dom"/>
</dbReference>
<evidence type="ECO:0000256" key="3">
    <source>
        <dbReference type="ARBA" id="ARBA00022553"/>
    </source>
</evidence>
<dbReference type="SUPFAM" id="SSF47384">
    <property type="entry name" value="Homodimeric domain of signal transducing histidine kinase"/>
    <property type="match status" value="1"/>
</dbReference>
<dbReference type="InterPro" id="IPR004358">
    <property type="entry name" value="Sig_transdc_His_kin-like_C"/>
</dbReference>
<gene>
    <name evidence="6" type="ORF">SAMN03080598_01408</name>
</gene>
<keyword evidence="3" id="KW-0597">Phosphoprotein</keyword>
<evidence type="ECO:0000256" key="4">
    <source>
        <dbReference type="SAM" id="Phobius"/>
    </source>
</evidence>
<organism evidence="6 7">
    <name type="scientific">Algoriphagus boritolerans DSM 17298 = JCM 18970</name>
    <dbReference type="NCBI Taxonomy" id="1120964"/>
    <lineage>
        <taxon>Bacteria</taxon>
        <taxon>Pseudomonadati</taxon>
        <taxon>Bacteroidota</taxon>
        <taxon>Cytophagia</taxon>
        <taxon>Cytophagales</taxon>
        <taxon>Cyclobacteriaceae</taxon>
        <taxon>Algoriphagus</taxon>
    </lineage>
</organism>
<evidence type="ECO:0000256" key="2">
    <source>
        <dbReference type="ARBA" id="ARBA00012438"/>
    </source>
</evidence>
<dbReference type="RefSeq" id="WP_103924084.1">
    <property type="nucleotide sequence ID" value="NZ_FNVR01000005.1"/>
</dbReference>
<dbReference type="CDD" id="cd00075">
    <property type="entry name" value="HATPase"/>
    <property type="match status" value="1"/>
</dbReference>
<protein>
    <recommendedName>
        <fullName evidence="2">histidine kinase</fullName>
        <ecNumber evidence="2">2.7.13.3</ecNumber>
    </recommendedName>
</protein>
<accession>A0A1H5UUX0</accession>
<evidence type="ECO:0000313" key="6">
    <source>
        <dbReference type="EMBL" id="SEF78770.1"/>
    </source>
</evidence>
<feature type="domain" description="Histidine kinase" evidence="5">
    <location>
        <begin position="311"/>
        <end position="521"/>
    </location>
</feature>
<keyword evidence="4" id="KW-0812">Transmembrane</keyword>
<dbReference type="SMART" id="SM00387">
    <property type="entry name" value="HATPase_c"/>
    <property type="match status" value="1"/>
</dbReference>
<feature type="transmembrane region" description="Helical" evidence="4">
    <location>
        <begin position="271"/>
        <end position="292"/>
    </location>
</feature>
<dbReference type="EC" id="2.7.13.3" evidence="2"/>
<dbReference type="Gene3D" id="1.10.287.130">
    <property type="match status" value="1"/>
</dbReference>
<dbReference type="OrthoDB" id="1933776at2"/>
<dbReference type="PRINTS" id="PR00344">
    <property type="entry name" value="BCTRLSENSOR"/>
</dbReference>
<evidence type="ECO:0000256" key="1">
    <source>
        <dbReference type="ARBA" id="ARBA00000085"/>
    </source>
</evidence>
<keyword evidence="6" id="KW-0808">Transferase</keyword>
<dbReference type="AlphaFoldDB" id="A0A1H5UUX0"/>
<dbReference type="PANTHER" id="PTHR43547">
    <property type="entry name" value="TWO-COMPONENT HISTIDINE KINASE"/>
    <property type="match status" value="1"/>
</dbReference>
<sequence>MKKLQFKRIGFLIGLTLLLSIGVQAWRMYSQFRIIQRQLVMDIQQSLENAVESYFAELAKTDVIALTDFSGNHSIFGGDSLSGKNRITEIKVNRLDSVGGFLDRVGQSKRIFETLEKAEKGGFDSFFWNEITRDTASGLTLLDSTRRSAVDRKNELLVFFGKDQADSINQLQTLTSKIIISITRDSLDFDKIKEFLQAELDRRKIDINYQLIQVNRRIPRLGEANPPQENPGIEKPNMPFMTISRSTFLPPGQALELYFENISLTILRRGIFEILTSLLFLSIIAYAFYYLYQTIKNQKEIAEIKQDLIANITHEFKTPIATTLSAIEGIQQFNPENDPSKTSRYLGISKNQMFKLNQMVEKLLETATLDSDQLVLKKETIEPEILLRQLVQKFQTLAPEKKIDLIMPAHCKTIFADPFHFENALSNLIDNAIKYGGNEIRICLDQKGMNKVRIHDNGGNIPSEQKARVFEQFYRIPKGDLHDVKGFGIGLYYVKKILEKHEGKIELEAGKNSTTFITYWP</sequence>
<dbReference type="InterPro" id="IPR036097">
    <property type="entry name" value="HisK_dim/P_sf"/>
</dbReference>
<dbReference type="Pfam" id="PF00512">
    <property type="entry name" value="HisKA"/>
    <property type="match status" value="1"/>
</dbReference>
<keyword evidence="4" id="KW-0472">Membrane</keyword>
<dbReference type="Gene3D" id="3.30.565.10">
    <property type="entry name" value="Histidine kinase-like ATPase, C-terminal domain"/>
    <property type="match status" value="1"/>
</dbReference>
<dbReference type="GO" id="GO:0000155">
    <property type="term" value="F:phosphorelay sensor kinase activity"/>
    <property type="evidence" value="ECO:0007669"/>
    <property type="project" value="InterPro"/>
</dbReference>
<comment type="catalytic activity">
    <reaction evidence="1">
        <text>ATP + protein L-histidine = ADP + protein N-phospho-L-histidine.</text>
        <dbReference type="EC" id="2.7.13.3"/>
    </reaction>
</comment>
<keyword evidence="6" id="KW-0418">Kinase</keyword>
<dbReference type="SUPFAM" id="SSF55874">
    <property type="entry name" value="ATPase domain of HSP90 chaperone/DNA topoisomerase II/histidine kinase"/>
    <property type="match status" value="1"/>
</dbReference>
<keyword evidence="7" id="KW-1185">Reference proteome</keyword>
<evidence type="ECO:0000259" key="5">
    <source>
        <dbReference type="PROSITE" id="PS50109"/>
    </source>
</evidence>
<dbReference type="Proteomes" id="UP000236736">
    <property type="component" value="Unassembled WGS sequence"/>
</dbReference>
<dbReference type="InterPro" id="IPR003661">
    <property type="entry name" value="HisK_dim/P_dom"/>
</dbReference>
<dbReference type="InterPro" id="IPR036890">
    <property type="entry name" value="HATPase_C_sf"/>
</dbReference>
<dbReference type="EMBL" id="FNVR01000005">
    <property type="protein sequence ID" value="SEF78770.1"/>
    <property type="molecule type" value="Genomic_DNA"/>
</dbReference>
<dbReference type="STRING" id="1120964.GCA_001313265_02237"/>
<keyword evidence="4" id="KW-1133">Transmembrane helix</keyword>